<dbReference type="AlphaFoldDB" id="A0A9D1X7C1"/>
<dbReference type="PANTHER" id="PTHR42776">
    <property type="entry name" value="SERINE PEPTIDASE S9 FAMILY MEMBER"/>
    <property type="match status" value="1"/>
</dbReference>
<evidence type="ECO:0000256" key="2">
    <source>
        <dbReference type="SAM" id="SignalP"/>
    </source>
</evidence>
<dbReference type="InterPro" id="IPR001375">
    <property type="entry name" value="Peptidase_S9_cat"/>
</dbReference>
<reference evidence="4" key="2">
    <citation type="submission" date="2021-04" db="EMBL/GenBank/DDBJ databases">
        <authorList>
            <person name="Gilroy R."/>
        </authorList>
    </citation>
    <scope>NUCLEOTIDE SEQUENCE</scope>
    <source>
        <strain evidence="4">ChiGjej6B6-14162</strain>
    </source>
</reference>
<feature type="chain" id="PRO_5038525590" evidence="2">
    <location>
        <begin position="28"/>
        <end position="821"/>
    </location>
</feature>
<reference evidence="4" key="1">
    <citation type="journal article" date="2021" name="PeerJ">
        <title>Extensive microbial diversity within the chicken gut microbiome revealed by metagenomics and culture.</title>
        <authorList>
            <person name="Gilroy R."/>
            <person name="Ravi A."/>
            <person name="Getino M."/>
            <person name="Pursley I."/>
            <person name="Horton D.L."/>
            <person name="Alikhan N.F."/>
            <person name="Baker D."/>
            <person name="Gharbi K."/>
            <person name="Hall N."/>
            <person name="Watson M."/>
            <person name="Adriaenssens E.M."/>
            <person name="Foster-Nyarko E."/>
            <person name="Jarju S."/>
            <person name="Secka A."/>
            <person name="Antonio M."/>
            <person name="Oren A."/>
            <person name="Chaudhuri R.R."/>
            <person name="La Ragione R."/>
            <person name="Hildebrand F."/>
            <person name="Pallen M.J."/>
        </authorList>
    </citation>
    <scope>NUCLEOTIDE SEQUENCE</scope>
    <source>
        <strain evidence="4">ChiGjej6B6-14162</strain>
    </source>
</reference>
<dbReference type="PANTHER" id="PTHR42776:SF28">
    <property type="entry name" value="GLUTAMYL ENDOPEPTIDASE, CHLOROPLASTIC-RELATED"/>
    <property type="match status" value="1"/>
</dbReference>
<evidence type="ECO:0000313" key="4">
    <source>
        <dbReference type="EMBL" id="HIX74193.1"/>
    </source>
</evidence>
<feature type="domain" description="Peptidase S9 prolyl oligopeptidase catalytic" evidence="3">
    <location>
        <begin position="663"/>
        <end position="816"/>
    </location>
</feature>
<name>A0A9D1X7C1_9BACT</name>
<keyword evidence="2" id="KW-0732">Signal</keyword>
<sequence length="821" mass="93131">MKKYRLLSVAIATCFGIFSLPSLPLSAQEMNYQLPPKEIKEIALAKMPPTTLISGDNKWMLQLENIPFLTVEELAKPEYKLGGTRVTGIFGPSRREGYSSARLLEIETKKTYDIKGLPAGADILEAEWAPGSTRVALTLREADGLYLWMVNLADQTARQMSKRRLNRTMSQPGPLRGAKPSINANWLNDSTMIIATVPEGWGEMPKAPKAPTGPIVQISDGKAAPARTYQDLLKDPYDEQLFDYLFTAQLTRISPNEEKNIGKPGIFLQTELSPDKSLLLTTKVERPYSYIVPMRSYPKKTEVINLANGNIKQINQQPMVADIMGYDTANPYPRNFGWRPDKPATLYWTEAQDEGNPRAHKVEFMDAIYEWTAPFDGNKQLVVKTPWRCRTIYWCDDEFAIVTESSRAQRRMRYSSFKPGDETKGLSVIFDYSTDDNYANPGRPYLTSNAYKQKVLYTDKRHNELLMIAPGGSPEGDMPYLSRYDIAKKKNQILWRCAAPYYEEFVSMIDPAKQRFITARQSVRTPVNYILHDAKRNREETITNFPNPYPSLENMKVEKMKYKRADGLDLTATLYLPVGYDKSRDGRLPVLMWAYPREYRSADDAAQVRGSQYKFTEITYRSPIYWVTRGFAVMESVEMPIVGVNGAEPNDDFINQLTMNAEAAAKAIYDLGIGDTTRLAVGGHSYGGFMTANLLTHTNLFKAGIARSGAYNRTLTPFGFQTETRTYWEIPEIYNAMSPFMYADKLSGALLLIHGEADNNTGTFPIQSERLFAAIKGHGGISRLVILPYESHSYSARENILQVLYEQDAWLMEYVKNYKKK</sequence>
<dbReference type="GO" id="GO:0004252">
    <property type="term" value="F:serine-type endopeptidase activity"/>
    <property type="evidence" value="ECO:0007669"/>
    <property type="project" value="TreeGrafter"/>
</dbReference>
<organism evidence="4 5">
    <name type="scientific">Candidatus Parabacteroides intestinipullorum</name>
    <dbReference type="NCBI Taxonomy" id="2838723"/>
    <lineage>
        <taxon>Bacteria</taxon>
        <taxon>Pseudomonadati</taxon>
        <taxon>Bacteroidota</taxon>
        <taxon>Bacteroidia</taxon>
        <taxon>Bacteroidales</taxon>
        <taxon>Tannerellaceae</taxon>
        <taxon>Parabacteroides</taxon>
    </lineage>
</organism>
<dbReference type="Gene3D" id="3.40.50.1820">
    <property type="entry name" value="alpha/beta hydrolase"/>
    <property type="match status" value="1"/>
</dbReference>
<dbReference type="EMBL" id="DXEL01000032">
    <property type="protein sequence ID" value="HIX74193.1"/>
    <property type="molecule type" value="Genomic_DNA"/>
</dbReference>
<keyword evidence="1" id="KW-0378">Hydrolase</keyword>
<dbReference type="SUPFAM" id="SSF82171">
    <property type="entry name" value="DPP6 N-terminal domain-like"/>
    <property type="match status" value="1"/>
</dbReference>
<protein>
    <submittedName>
        <fullName evidence="4">Prolyl oligopeptidase family serine peptidase</fullName>
    </submittedName>
</protein>
<comment type="caution">
    <text evidence="4">The sequence shown here is derived from an EMBL/GenBank/DDBJ whole genome shotgun (WGS) entry which is preliminary data.</text>
</comment>
<dbReference type="SUPFAM" id="SSF53474">
    <property type="entry name" value="alpha/beta-Hydrolases"/>
    <property type="match status" value="1"/>
</dbReference>
<evidence type="ECO:0000259" key="3">
    <source>
        <dbReference type="Pfam" id="PF00326"/>
    </source>
</evidence>
<evidence type="ECO:0000313" key="5">
    <source>
        <dbReference type="Proteomes" id="UP000886740"/>
    </source>
</evidence>
<dbReference type="Pfam" id="PF00326">
    <property type="entry name" value="Peptidase_S9"/>
    <property type="match status" value="1"/>
</dbReference>
<dbReference type="GO" id="GO:0006508">
    <property type="term" value="P:proteolysis"/>
    <property type="evidence" value="ECO:0007669"/>
    <property type="project" value="InterPro"/>
</dbReference>
<gene>
    <name evidence="4" type="ORF">H9977_04010</name>
</gene>
<dbReference type="InterPro" id="IPR029058">
    <property type="entry name" value="AB_hydrolase_fold"/>
</dbReference>
<evidence type="ECO:0000256" key="1">
    <source>
        <dbReference type="ARBA" id="ARBA00022801"/>
    </source>
</evidence>
<dbReference type="Proteomes" id="UP000886740">
    <property type="component" value="Unassembled WGS sequence"/>
</dbReference>
<feature type="signal peptide" evidence="2">
    <location>
        <begin position="1"/>
        <end position="27"/>
    </location>
</feature>
<accession>A0A9D1X7C1</accession>
<proteinExistence type="predicted"/>